<sequence>MNVTLPFDLRDDRAALSKSENRGMLTQIFPSMTGVASDGFFLYIYVTDNAPKAVAKDDR</sequence>
<gene>
    <name evidence="1" type="ORF">QQZ08_008745</name>
</gene>
<keyword evidence="2" id="KW-1185">Reference proteome</keyword>
<protein>
    <submittedName>
        <fullName evidence="1">Uncharacterized protein</fullName>
    </submittedName>
</protein>
<dbReference type="EMBL" id="JAZAVK010000093">
    <property type="protein sequence ID" value="KAK7424139.1"/>
    <property type="molecule type" value="Genomic_DNA"/>
</dbReference>
<reference evidence="1 2" key="1">
    <citation type="journal article" date="2025" name="Microbiol. Resour. Announc.">
        <title>Draft genome sequences for Neonectria magnoliae and Neonectria punicea, canker pathogens of Liriodendron tulipifera and Acer saccharum in West Virginia.</title>
        <authorList>
            <person name="Petronek H.M."/>
            <person name="Kasson M.T."/>
            <person name="Metheny A.M."/>
            <person name="Stauder C.M."/>
            <person name="Lovett B."/>
            <person name="Lynch S.C."/>
            <person name="Garnas J.R."/>
            <person name="Kasson L.R."/>
            <person name="Stajich J.E."/>
        </authorList>
    </citation>
    <scope>NUCLEOTIDE SEQUENCE [LARGE SCALE GENOMIC DNA]</scope>
    <source>
        <strain evidence="1 2">NRRL 64651</strain>
    </source>
</reference>
<dbReference type="Proteomes" id="UP001498421">
    <property type="component" value="Unassembled WGS sequence"/>
</dbReference>
<comment type="caution">
    <text evidence="1">The sequence shown here is derived from an EMBL/GenBank/DDBJ whole genome shotgun (WGS) entry which is preliminary data.</text>
</comment>
<organism evidence="1 2">
    <name type="scientific">Neonectria magnoliae</name>
    <dbReference type="NCBI Taxonomy" id="2732573"/>
    <lineage>
        <taxon>Eukaryota</taxon>
        <taxon>Fungi</taxon>
        <taxon>Dikarya</taxon>
        <taxon>Ascomycota</taxon>
        <taxon>Pezizomycotina</taxon>
        <taxon>Sordariomycetes</taxon>
        <taxon>Hypocreomycetidae</taxon>
        <taxon>Hypocreales</taxon>
        <taxon>Nectriaceae</taxon>
        <taxon>Neonectria</taxon>
    </lineage>
</organism>
<name>A0ABR1HT41_9HYPO</name>
<evidence type="ECO:0000313" key="2">
    <source>
        <dbReference type="Proteomes" id="UP001498421"/>
    </source>
</evidence>
<proteinExistence type="predicted"/>
<evidence type="ECO:0000313" key="1">
    <source>
        <dbReference type="EMBL" id="KAK7424139.1"/>
    </source>
</evidence>
<accession>A0ABR1HT41</accession>